<dbReference type="Pfam" id="PF00069">
    <property type="entry name" value="Pkinase"/>
    <property type="match status" value="1"/>
</dbReference>
<dbReference type="Gene3D" id="1.25.40.10">
    <property type="entry name" value="Tetratricopeptide repeat domain"/>
    <property type="match status" value="1"/>
</dbReference>
<evidence type="ECO:0000256" key="5">
    <source>
        <dbReference type="ARBA" id="ARBA00022840"/>
    </source>
</evidence>
<dbReference type="InterPro" id="IPR011009">
    <property type="entry name" value="Kinase-like_dom_sf"/>
</dbReference>
<keyword evidence="2" id="KW-0808">Transferase</keyword>
<protein>
    <recommendedName>
        <fullName evidence="9">Protein kinase domain-containing protein</fullName>
    </recommendedName>
</protein>
<dbReference type="GO" id="GO:0004674">
    <property type="term" value="F:protein serine/threonine kinase activity"/>
    <property type="evidence" value="ECO:0007669"/>
    <property type="project" value="UniProtKB-KW"/>
</dbReference>
<accession>A0A3D8T396</accession>
<organism evidence="10 11">
    <name type="scientific">Aspergillus mulundensis</name>
    <dbReference type="NCBI Taxonomy" id="1810919"/>
    <lineage>
        <taxon>Eukaryota</taxon>
        <taxon>Fungi</taxon>
        <taxon>Dikarya</taxon>
        <taxon>Ascomycota</taxon>
        <taxon>Pezizomycotina</taxon>
        <taxon>Eurotiomycetes</taxon>
        <taxon>Eurotiomycetidae</taxon>
        <taxon>Eurotiales</taxon>
        <taxon>Aspergillaceae</taxon>
        <taxon>Aspergillus</taxon>
        <taxon>Aspergillus subgen. Nidulantes</taxon>
    </lineage>
</organism>
<dbReference type="RefSeq" id="XP_026608207.1">
    <property type="nucleotide sequence ID" value="XM_026742362.1"/>
</dbReference>
<dbReference type="OrthoDB" id="10252171at2759"/>
<dbReference type="InterPro" id="IPR030616">
    <property type="entry name" value="Aur-like"/>
</dbReference>
<evidence type="ECO:0000256" key="6">
    <source>
        <dbReference type="PIRSR" id="PIRSR630616-1"/>
    </source>
</evidence>
<evidence type="ECO:0000313" key="11">
    <source>
        <dbReference type="Proteomes" id="UP000256690"/>
    </source>
</evidence>
<proteinExistence type="predicted"/>
<feature type="binding site" evidence="7">
    <location>
        <position position="69"/>
    </location>
    <ligand>
        <name>ATP</name>
        <dbReference type="ChEBI" id="CHEBI:30616"/>
    </ligand>
</feature>
<sequence length="541" mass="60210">MQEASVRTSLLPERRLETTFDSTGDRHHGLGSDKECWRAIRTVGEGSFGSVWQESCISGPSKGAVRAVKHLHKRQARFLELSERELNALVTFSDPADLNFLGWFEDAQSFYIAMEFIQHGDLQQYITEPFPEPEAALIVAQVAQALLYMHEKEFIHRDVKPLYWHVKLADFGISKTTDISGKATYNVGTPGYMAPELHDDSVPYDAAVDIWALGAVAYCLRAGHPPFRNTKQVLSYAGNPEAQDYRSRFPIEPIGSSSYFFTDFVLGTMADLPGRRLGIEGVLAHRWVSGKLVAPSCSDVSVDLPVTSSMASLTIANSWASSYDDADDYHERSDSPATPTTDSEIGAASQAFVANRAIMKDGSRIQPSGVAVEMDLTIENLDNLEEDLAHALDIRDYYRAEFYSNRLVTTLRGTLGNTHQETINALAQLAGVYRAGSNFEQAQLIYYEVVSLRCSVLGENDLATLSAMESLAMAYREDKKFDMALAWYDKLVDVVGWNHPDTNKYRDARLVVRDEQSGIGQPLTMYQARIQVEGRLSSIPQ</sequence>
<dbReference type="SUPFAM" id="SSF48452">
    <property type="entry name" value="TPR-like"/>
    <property type="match status" value="1"/>
</dbReference>
<evidence type="ECO:0000256" key="3">
    <source>
        <dbReference type="ARBA" id="ARBA00022741"/>
    </source>
</evidence>
<evidence type="ECO:0000256" key="4">
    <source>
        <dbReference type="ARBA" id="ARBA00022777"/>
    </source>
</evidence>
<dbReference type="Pfam" id="PF13374">
    <property type="entry name" value="TPR_10"/>
    <property type="match status" value="2"/>
</dbReference>
<keyword evidence="11" id="KW-1185">Reference proteome</keyword>
<name>A0A3D8T396_9EURO</name>
<dbReference type="InterPro" id="IPR000719">
    <property type="entry name" value="Prot_kinase_dom"/>
</dbReference>
<evidence type="ECO:0000313" key="10">
    <source>
        <dbReference type="EMBL" id="RDW93024.1"/>
    </source>
</evidence>
<feature type="binding site" evidence="7">
    <location>
        <position position="170"/>
    </location>
    <ligand>
        <name>ATP</name>
        <dbReference type="ChEBI" id="CHEBI:30616"/>
    </ligand>
</feature>
<dbReference type="Proteomes" id="UP000256690">
    <property type="component" value="Unassembled WGS sequence"/>
</dbReference>
<evidence type="ECO:0000256" key="1">
    <source>
        <dbReference type="ARBA" id="ARBA00022527"/>
    </source>
</evidence>
<keyword evidence="1" id="KW-0723">Serine/threonine-protein kinase</keyword>
<feature type="domain" description="Protein kinase" evidence="9">
    <location>
        <begin position="37"/>
        <end position="288"/>
    </location>
</feature>
<gene>
    <name evidence="10" type="ORF">DSM5745_00346</name>
</gene>
<dbReference type="Gene3D" id="1.10.510.10">
    <property type="entry name" value="Transferase(Phosphotransferase) domain 1"/>
    <property type="match status" value="1"/>
</dbReference>
<feature type="active site" description="Proton acceptor" evidence="6">
    <location>
        <position position="158"/>
    </location>
</feature>
<dbReference type="STRING" id="1810919.A0A3D8T396"/>
<dbReference type="EMBL" id="PVWQ01000001">
    <property type="protein sequence ID" value="RDW93024.1"/>
    <property type="molecule type" value="Genomic_DNA"/>
</dbReference>
<dbReference type="AlphaFoldDB" id="A0A3D8T396"/>
<dbReference type="SUPFAM" id="SSF56112">
    <property type="entry name" value="Protein kinase-like (PK-like)"/>
    <property type="match status" value="1"/>
</dbReference>
<evidence type="ECO:0000256" key="8">
    <source>
        <dbReference type="PIRSR" id="PIRSR630616-3"/>
    </source>
</evidence>
<dbReference type="InterPro" id="IPR011990">
    <property type="entry name" value="TPR-like_helical_dom_sf"/>
</dbReference>
<keyword evidence="5 7" id="KW-0067">ATP-binding</keyword>
<feature type="cross-link" description="Glycyl lysine isopeptide (Lys-Gly) (interchain with G-Cter in SUMO2)" evidence="8">
    <location>
        <position position="160"/>
    </location>
</feature>
<dbReference type="PROSITE" id="PS50011">
    <property type="entry name" value="PROTEIN_KINASE_DOM"/>
    <property type="match status" value="1"/>
</dbReference>
<evidence type="ECO:0000256" key="7">
    <source>
        <dbReference type="PIRSR" id="PIRSR630616-2"/>
    </source>
</evidence>
<keyword evidence="4" id="KW-0418">Kinase</keyword>
<dbReference type="GeneID" id="38110716"/>
<evidence type="ECO:0000259" key="9">
    <source>
        <dbReference type="PROSITE" id="PS50011"/>
    </source>
</evidence>
<reference evidence="10 11" key="1">
    <citation type="journal article" date="2018" name="IMA Fungus">
        <title>IMA Genome-F 9: Draft genome sequence of Annulohypoxylon stygium, Aspergillus mulundensis, Berkeleyomyces basicola (syn. Thielaviopsis basicola), Ceratocystis smalleyi, two Cercospora beticola strains, Coleophoma cylindrospora, Fusarium fracticaudum, Phialophora cf. hyalina, and Morchella septimelata.</title>
        <authorList>
            <person name="Wingfield B.D."/>
            <person name="Bills G.F."/>
            <person name="Dong Y."/>
            <person name="Huang W."/>
            <person name="Nel W.J."/>
            <person name="Swalarsk-Parry B.S."/>
            <person name="Vaghefi N."/>
            <person name="Wilken P.M."/>
            <person name="An Z."/>
            <person name="de Beer Z.W."/>
            <person name="De Vos L."/>
            <person name="Chen L."/>
            <person name="Duong T.A."/>
            <person name="Gao Y."/>
            <person name="Hammerbacher A."/>
            <person name="Kikkert J.R."/>
            <person name="Li Y."/>
            <person name="Li H."/>
            <person name="Li K."/>
            <person name="Li Q."/>
            <person name="Liu X."/>
            <person name="Ma X."/>
            <person name="Naidoo K."/>
            <person name="Pethybridge S.J."/>
            <person name="Sun J."/>
            <person name="Steenkamp E.T."/>
            <person name="van der Nest M.A."/>
            <person name="van Wyk S."/>
            <person name="Wingfield M.J."/>
            <person name="Xiong C."/>
            <person name="Yue Q."/>
            <person name="Zhang X."/>
        </authorList>
    </citation>
    <scope>NUCLEOTIDE SEQUENCE [LARGE SCALE GENOMIC DNA]</scope>
    <source>
        <strain evidence="10 11">DSM 5745</strain>
    </source>
</reference>
<dbReference type="PANTHER" id="PTHR24350">
    <property type="entry name" value="SERINE/THREONINE-PROTEIN KINASE IAL-RELATED"/>
    <property type="match status" value="1"/>
</dbReference>
<comment type="caution">
    <text evidence="10">The sequence shown here is derived from an EMBL/GenBank/DDBJ whole genome shotgun (WGS) entry which is preliminary data.</text>
</comment>
<dbReference type="GO" id="GO:0005524">
    <property type="term" value="F:ATP binding"/>
    <property type="evidence" value="ECO:0007669"/>
    <property type="project" value="UniProtKB-KW"/>
</dbReference>
<evidence type="ECO:0000256" key="2">
    <source>
        <dbReference type="ARBA" id="ARBA00022679"/>
    </source>
</evidence>
<keyword evidence="3 7" id="KW-0547">Nucleotide-binding</keyword>